<dbReference type="OrthoDB" id="9798430at2"/>
<reference evidence="2 3" key="1">
    <citation type="submission" date="2018-07" db="EMBL/GenBank/DDBJ databases">
        <title>Draft genome sequence of Ancylomarina sp. M1P.</title>
        <authorList>
            <person name="Yadav S."/>
            <person name="Villanueva L."/>
            <person name="Damste J.S.S."/>
        </authorList>
    </citation>
    <scope>NUCLEOTIDE SEQUENCE [LARGE SCALE GENOMIC DNA]</scope>
    <source>
        <strain evidence="2 3">M1P</strain>
    </source>
</reference>
<dbReference type="RefSeq" id="WP_125031675.1">
    <property type="nucleotide sequence ID" value="NZ_JAPXVP010000017.1"/>
</dbReference>
<dbReference type="Gene3D" id="3.10.180.10">
    <property type="entry name" value="2,3-Dihydroxybiphenyl 1,2-Dioxygenase, domain 1"/>
    <property type="match status" value="1"/>
</dbReference>
<dbReference type="InterPro" id="IPR004360">
    <property type="entry name" value="Glyas_Fos-R_dOase_dom"/>
</dbReference>
<dbReference type="Pfam" id="PF00903">
    <property type="entry name" value="Glyoxalase"/>
    <property type="match status" value="1"/>
</dbReference>
<feature type="domain" description="VOC" evidence="1">
    <location>
        <begin position="4"/>
        <end position="113"/>
    </location>
</feature>
<comment type="caution">
    <text evidence="2">The sequence shown here is derived from an EMBL/GenBank/DDBJ whole genome shotgun (WGS) entry which is preliminary data.</text>
</comment>
<dbReference type="InterPro" id="IPR037523">
    <property type="entry name" value="VOC_core"/>
</dbReference>
<name>A0A425XXP1_9BACT</name>
<protein>
    <submittedName>
        <fullName evidence="2">VOC family protein</fullName>
    </submittedName>
</protein>
<evidence type="ECO:0000313" key="3">
    <source>
        <dbReference type="Proteomes" id="UP000285794"/>
    </source>
</evidence>
<accession>A0A425XXP1</accession>
<dbReference type="PROSITE" id="PS51819">
    <property type="entry name" value="VOC"/>
    <property type="match status" value="1"/>
</dbReference>
<dbReference type="CDD" id="cd06587">
    <property type="entry name" value="VOC"/>
    <property type="match status" value="1"/>
</dbReference>
<gene>
    <name evidence="2" type="ORF">DWB61_14850</name>
</gene>
<dbReference type="SUPFAM" id="SSF54593">
    <property type="entry name" value="Glyoxalase/Bleomycin resistance protein/Dihydroxybiphenyl dioxygenase"/>
    <property type="match status" value="1"/>
</dbReference>
<dbReference type="EMBL" id="QQWG01000019">
    <property type="protein sequence ID" value="RRG19491.1"/>
    <property type="molecule type" value="Genomic_DNA"/>
</dbReference>
<dbReference type="Proteomes" id="UP000285794">
    <property type="component" value="Unassembled WGS sequence"/>
</dbReference>
<evidence type="ECO:0000259" key="1">
    <source>
        <dbReference type="PROSITE" id="PS51819"/>
    </source>
</evidence>
<keyword evidence="3" id="KW-1185">Reference proteome</keyword>
<dbReference type="AlphaFoldDB" id="A0A425XXP1"/>
<sequence length="115" mass="12915">MIIKESNITINIKDMDKSISLYESIGLKVKNRWDNHYAQLTATGIVIGQHPTSDTNLTGGAGNISIGFTTDNFEETKSRLEKLSIRTINRQEEGGQFIHFNAPNGTALYFIKPKW</sequence>
<proteinExistence type="predicted"/>
<evidence type="ECO:0000313" key="2">
    <source>
        <dbReference type="EMBL" id="RRG19491.1"/>
    </source>
</evidence>
<dbReference type="InterPro" id="IPR029068">
    <property type="entry name" value="Glyas_Bleomycin-R_OHBP_Dase"/>
</dbReference>
<organism evidence="2 3">
    <name type="scientific">Ancylomarina euxinus</name>
    <dbReference type="NCBI Taxonomy" id="2283627"/>
    <lineage>
        <taxon>Bacteria</taxon>
        <taxon>Pseudomonadati</taxon>
        <taxon>Bacteroidota</taxon>
        <taxon>Bacteroidia</taxon>
        <taxon>Marinilabiliales</taxon>
        <taxon>Marinifilaceae</taxon>
        <taxon>Ancylomarina</taxon>
    </lineage>
</organism>